<dbReference type="Pfam" id="PF07963">
    <property type="entry name" value="N_methyl"/>
    <property type="match status" value="1"/>
</dbReference>
<dbReference type="InterPro" id="IPR045584">
    <property type="entry name" value="Pilin-like"/>
</dbReference>
<evidence type="ECO:0000313" key="8">
    <source>
        <dbReference type="Proteomes" id="UP000176355"/>
    </source>
</evidence>
<evidence type="ECO:0000256" key="4">
    <source>
        <dbReference type="ARBA" id="ARBA00022989"/>
    </source>
</evidence>
<dbReference type="GO" id="GO:0015627">
    <property type="term" value="C:type II protein secretion system complex"/>
    <property type="evidence" value="ECO:0007669"/>
    <property type="project" value="InterPro"/>
</dbReference>
<dbReference type="STRING" id="1802333.A3G03_03175"/>
<keyword evidence="4 6" id="KW-1133">Transmembrane helix</keyword>
<dbReference type="PANTHER" id="PTHR30093">
    <property type="entry name" value="GENERAL SECRETION PATHWAY PROTEIN G"/>
    <property type="match status" value="1"/>
</dbReference>
<name>A0A1G2P5S9_9BACT</name>
<accession>A0A1G2P5S9</accession>
<evidence type="ECO:0000256" key="2">
    <source>
        <dbReference type="ARBA" id="ARBA00022481"/>
    </source>
</evidence>
<dbReference type="Proteomes" id="UP000176355">
    <property type="component" value="Unassembled WGS sequence"/>
</dbReference>
<dbReference type="InterPro" id="IPR000983">
    <property type="entry name" value="Bac_GSPG_pilin"/>
</dbReference>
<keyword evidence="2" id="KW-0488">Methylation</keyword>
<proteinExistence type="predicted"/>
<comment type="subcellular location">
    <subcellularLocation>
        <location evidence="1">Membrane</location>
        <topology evidence="1">Single-pass membrane protein</topology>
    </subcellularLocation>
</comment>
<reference evidence="7 8" key="1">
    <citation type="journal article" date="2016" name="Nat. Commun.">
        <title>Thousands of microbial genomes shed light on interconnected biogeochemical processes in an aquifer system.</title>
        <authorList>
            <person name="Anantharaman K."/>
            <person name="Brown C.T."/>
            <person name="Hug L.A."/>
            <person name="Sharon I."/>
            <person name="Castelle C.J."/>
            <person name="Probst A.J."/>
            <person name="Thomas B.C."/>
            <person name="Singh A."/>
            <person name="Wilkins M.J."/>
            <person name="Karaoz U."/>
            <person name="Brodie E.L."/>
            <person name="Williams K.H."/>
            <person name="Hubbard S.S."/>
            <person name="Banfield J.F."/>
        </authorList>
    </citation>
    <scope>NUCLEOTIDE SEQUENCE [LARGE SCALE GENOMIC DNA]</scope>
</reference>
<organism evidence="7 8">
    <name type="scientific">Candidatus Taylorbacteria bacterium RIFCSPLOWO2_12_FULL_44_15c</name>
    <dbReference type="NCBI Taxonomy" id="1802333"/>
    <lineage>
        <taxon>Bacteria</taxon>
        <taxon>Candidatus Tayloriibacteriota</taxon>
    </lineage>
</organism>
<dbReference type="GO" id="GO:0015628">
    <property type="term" value="P:protein secretion by the type II secretion system"/>
    <property type="evidence" value="ECO:0007669"/>
    <property type="project" value="InterPro"/>
</dbReference>
<evidence type="ECO:0008006" key="9">
    <source>
        <dbReference type="Google" id="ProtNLM"/>
    </source>
</evidence>
<evidence type="ECO:0000256" key="5">
    <source>
        <dbReference type="ARBA" id="ARBA00023136"/>
    </source>
</evidence>
<evidence type="ECO:0000256" key="6">
    <source>
        <dbReference type="SAM" id="Phobius"/>
    </source>
</evidence>
<protein>
    <recommendedName>
        <fullName evidence="9">Type II secretion system protein GspG C-terminal domain-containing protein</fullName>
    </recommendedName>
</protein>
<feature type="transmembrane region" description="Helical" evidence="6">
    <location>
        <begin position="12"/>
        <end position="37"/>
    </location>
</feature>
<dbReference type="InterPro" id="IPR012902">
    <property type="entry name" value="N_methyl_site"/>
</dbReference>
<dbReference type="NCBIfam" id="TIGR02532">
    <property type="entry name" value="IV_pilin_GFxxxE"/>
    <property type="match status" value="1"/>
</dbReference>
<dbReference type="EMBL" id="MHSL01000021">
    <property type="protein sequence ID" value="OHA43623.1"/>
    <property type="molecule type" value="Genomic_DNA"/>
</dbReference>
<dbReference type="AlphaFoldDB" id="A0A1G2P5S9"/>
<evidence type="ECO:0000256" key="1">
    <source>
        <dbReference type="ARBA" id="ARBA00004167"/>
    </source>
</evidence>
<dbReference type="PRINTS" id="PR00813">
    <property type="entry name" value="BCTERIALGSPG"/>
</dbReference>
<dbReference type="Gene3D" id="3.30.700.10">
    <property type="entry name" value="Glycoprotein, Type 4 Pilin"/>
    <property type="match status" value="1"/>
</dbReference>
<keyword evidence="3 6" id="KW-0812">Transmembrane</keyword>
<evidence type="ECO:0000313" key="7">
    <source>
        <dbReference type="EMBL" id="OHA43623.1"/>
    </source>
</evidence>
<keyword evidence="5 6" id="KW-0472">Membrane</keyword>
<dbReference type="SUPFAM" id="SSF54523">
    <property type="entry name" value="Pili subunits"/>
    <property type="match status" value="1"/>
</dbReference>
<dbReference type="GO" id="GO:0016020">
    <property type="term" value="C:membrane"/>
    <property type="evidence" value="ECO:0007669"/>
    <property type="project" value="UniProtKB-SubCell"/>
</dbReference>
<gene>
    <name evidence="7" type="ORF">A3G03_03175</name>
</gene>
<comment type="caution">
    <text evidence="7">The sequence shown here is derived from an EMBL/GenBank/DDBJ whole genome shotgun (WGS) entry which is preliminary data.</text>
</comment>
<dbReference type="PANTHER" id="PTHR30093:SF44">
    <property type="entry name" value="TYPE II SECRETION SYSTEM CORE PROTEIN G"/>
    <property type="match status" value="1"/>
</dbReference>
<sequence length="158" mass="17270">MFLKSNGQKGFTLIELLVVISIISLLSSVVLSSVSSARLKAKDSKKMLELKQLIISLERYYMDTNSLPPNVNAVNGWCIIGQSYSGSVCAGGLISSGYFGSLPVSPDTNLYYYYDYGTYGLVASRFNPQRYGPGTRGLHCSDATGGASDKWYCLEFNK</sequence>
<evidence type="ECO:0000256" key="3">
    <source>
        <dbReference type="ARBA" id="ARBA00022692"/>
    </source>
</evidence>
<dbReference type="PROSITE" id="PS00409">
    <property type="entry name" value="PROKAR_NTER_METHYL"/>
    <property type="match status" value="1"/>
</dbReference>